<evidence type="ECO:0000256" key="2">
    <source>
        <dbReference type="ARBA" id="ARBA00023125"/>
    </source>
</evidence>
<dbReference type="GO" id="GO:0043565">
    <property type="term" value="F:sequence-specific DNA binding"/>
    <property type="evidence" value="ECO:0007669"/>
    <property type="project" value="InterPro"/>
</dbReference>
<dbReference type="PANTHER" id="PTHR43280:SF28">
    <property type="entry name" value="HTH-TYPE TRANSCRIPTIONAL ACTIVATOR RHAS"/>
    <property type="match status" value="1"/>
</dbReference>
<keyword evidence="1" id="KW-0805">Transcription regulation</keyword>
<evidence type="ECO:0000313" key="6">
    <source>
        <dbReference type="Proteomes" id="UP000190080"/>
    </source>
</evidence>
<gene>
    <name evidence="5" type="primary">yesS_1</name>
    <name evidence="5" type="ORF">CLORY_02590</name>
</gene>
<protein>
    <submittedName>
        <fullName evidence="5">HTH-type transcriptional regulator YesS</fullName>
    </submittedName>
</protein>
<keyword evidence="3" id="KW-0804">Transcription</keyword>
<dbReference type="GO" id="GO:0003700">
    <property type="term" value="F:DNA-binding transcription factor activity"/>
    <property type="evidence" value="ECO:0007669"/>
    <property type="project" value="InterPro"/>
</dbReference>
<dbReference type="Pfam" id="PF12833">
    <property type="entry name" value="HTH_18"/>
    <property type="match status" value="1"/>
</dbReference>
<dbReference type="InterPro" id="IPR037923">
    <property type="entry name" value="HTH-like"/>
</dbReference>
<dbReference type="InterPro" id="IPR014710">
    <property type="entry name" value="RmlC-like_jellyroll"/>
</dbReference>
<dbReference type="PROSITE" id="PS01124">
    <property type="entry name" value="HTH_ARAC_FAMILY_2"/>
    <property type="match status" value="1"/>
</dbReference>
<dbReference type="SUPFAM" id="SSF46689">
    <property type="entry name" value="Homeodomain-like"/>
    <property type="match status" value="2"/>
</dbReference>
<evidence type="ECO:0000256" key="1">
    <source>
        <dbReference type="ARBA" id="ARBA00023015"/>
    </source>
</evidence>
<dbReference type="STRING" id="1450648.CLORY_02590"/>
<feature type="domain" description="HTH araC/xylS-type" evidence="4">
    <location>
        <begin position="152"/>
        <end position="250"/>
    </location>
</feature>
<dbReference type="OrthoDB" id="9799319at2"/>
<dbReference type="Gene3D" id="2.60.120.10">
    <property type="entry name" value="Jelly Rolls"/>
    <property type="match status" value="1"/>
</dbReference>
<dbReference type="Proteomes" id="UP000190080">
    <property type="component" value="Unassembled WGS sequence"/>
</dbReference>
<dbReference type="InterPro" id="IPR020449">
    <property type="entry name" value="Tscrpt_reg_AraC-type_HTH"/>
</dbReference>
<comment type="caution">
    <text evidence="5">The sequence shown here is derived from an EMBL/GenBank/DDBJ whole genome shotgun (WGS) entry which is preliminary data.</text>
</comment>
<name>A0A1V4IZD3_9CLOT</name>
<dbReference type="InterPro" id="IPR003313">
    <property type="entry name" value="AraC-bd"/>
</dbReference>
<dbReference type="AlphaFoldDB" id="A0A1V4IZD3"/>
<accession>A0A1V4IZD3</accession>
<keyword evidence="2" id="KW-0238">DNA-binding</keyword>
<sequence>MVFFEKHGVDEKEFFRFFPLKNYHFPLHFHRAYELIFVNDGQISVSIDQKEYLMQKNEFAFIFNNQLHEFRTIDYSEITIILFSPELIGDFFMKFKGFIPSDNVLHFEEKLDLKKLKSIYSQKSFIYGICDNLINHTSFAPIKQSSQTKALYKILLYVEKHYSVDCTLKTVAKHLQYDYPYLSRLFVQLMNMSFTDYLNNYRISQACYLLKNTNQSIDEIADNCGYNNLRTFHRNFRKITGHSPKEYRILD</sequence>
<dbReference type="InterPro" id="IPR009057">
    <property type="entry name" value="Homeodomain-like_sf"/>
</dbReference>
<dbReference type="InterPro" id="IPR018062">
    <property type="entry name" value="HTH_AraC-typ_CS"/>
</dbReference>
<dbReference type="PROSITE" id="PS00041">
    <property type="entry name" value="HTH_ARAC_FAMILY_1"/>
    <property type="match status" value="1"/>
</dbReference>
<dbReference type="SMART" id="SM00342">
    <property type="entry name" value="HTH_ARAC"/>
    <property type="match status" value="1"/>
</dbReference>
<keyword evidence="6" id="KW-1185">Reference proteome</keyword>
<dbReference type="RefSeq" id="WP_079421756.1">
    <property type="nucleotide sequence ID" value="NZ_MZGV01000001.1"/>
</dbReference>
<evidence type="ECO:0000313" key="5">
    <source>
        <dbReference type="EMBL" id="OPJ65259.1"/>
    </source>
</evidence>
<dbReference type="PRINTS" id="PR00032">
    <property type="entry name" value="HTHARAC"/>
</dbReference>
<dbReference type="InterPro" id="IPR018060">
    <property type="entry name" value="HTH_AraC"/>
</dbReference>
<dbReference type="Gene3D" id="1.10.10.60">
    <property type="entry name" value="Homeodomain-like"/>
    <property type="match status" value="2"/>
</dbReference>
<evidence type="ECO:0000259" key="4">
    <source>
        <dbReference type="PROSITE" id="PS01124"/>
    </source>
</evidence>
<dbReference type="EMBL" id="MZGV01000001">
    <property type="protein sequence ID" value="OPJ65259.1"/>
    <property type="molecule type" value="Genomic_DNA"/>
</dbReference>
<evidence type="ECO:0000256" key="3">
    <source>
        <dbReference type="ARBA" id="ARBA00023163"/>
    </source>
</evidence>
<dbReference type="Pfam" id="PF02311">
    <property type="entry name" value="AraC_binding"/>
    <property type="match status" value="1"/>
</dbReference>
<reference evidence="5 6" key="1">
    <citation type="submission" date="2017-03" db="EMBL/GenBank/DDBJ databases">
        <title>Genome sequence of Clostridium oryzae DSM 28571.</title>
        <authorList>
            <person name="Poehlein A."/>
            <person name="Daniel R."/>
        </authorList>
    </citation>
    <scope>NUCLEOTIDE SEQUENCE [LARGE SCALE GENOMIC DNA]</scope>
    <source>
        <strain evidence="5 6">DSM 28571</strain>
    </source>
</reference>
<dbReference type="PANTHER" id="PTHR43280">
    <property type="entry name" value="ARAC-FAMILY TRANSCRIPTIONAL REGULATOR"/>
    <property type="match status" value="1"/>
</dbReference>
<dbReference type="SUPFAM" id="SSF51215">
    <property type="entry name" value="Regulatory protein AraC"/>
    <property type="match status" value="1"/>
</dbReference>
<proteinExistence type="predicted"/>
<organism evidence="5 6">
    <name type="scientific">Clostridium oryzae</name>
    <dbReference type="NCBI Taxonomy" id="1450648"/>
    <lineage>
        <taxon>Bacteria</taxon>
        <taxon>Bacillati</taxon>
        <taxon>Bacillota</taxon>
        <taxon>Clostridia</taxon>
        <taxon>Eubacteriales</taxon>
        <taxon>Clostridiaceae</taxon>
        <taxon>Clostridium</taxon>
    </lineage>
</organism>